<gene>
    <name evidence="2" type="ORF">TCE0_018f05425</name>
</gene>
<evidence type="ECO:0000256" key="1">
    <source>
        <dbReference type="SAM" id="MobiDB-lite"/>
    </source>
</evidence>
<dbReference type="AlphaFoldDB" id="A0A510NVT5"/>
<feature type="region of interest" description="Disordered" evidence="1">
    <location>
        <begin position="1"/>
        <end position="108"/>
    </location>
</feature>
<proteinExistence type="predicted"/>
<protein>
    <submittedName>
        <fullName evidence="2">Uncharacterized protein</fullName>
    </submittedName>
</protein>
<evidence type="ECO:0000313" key="3">
    <source>
        <dbReference type="Proteomes" id="UP000053095"/>
    </source>
</evidence>
<name>A0A510NVT5_TALPI</name>
<keyword evidence="3" id="KW-1185">Reference proteome</keyword>
<reference evidence="3" key="1">
    <citation type="journal article" date="2015" name="Genome Announc.">
        <title>Draft genome sequence of Talaromyces cellulolyticus strain Y-94, a source of lignocellulosic biomass-degrading enzymes.</title>
        <authorList>
            <person name="Fujii T."/>
            <person name="Koike H."/>
            <person name="Sawayama S."/>
            <person name="Yano S."/>
            <person name="Inoue H."/>
        </authorList>
    </citation>
    <scope>NUCLEOTIDE SEQUENCE [LARGE SCALE GENOMIC DNA]</scope>
    <source>
        <strain evidence="3">Y-94</strain>
    </source>
</reference>
<accession>A0A510NVT5</accession>
<sequence>MPRGAEFDNGVPQSDNAIETGPNKAHGTNPVRLPPPFFTPITPQSSNSNNEFMMQGSDIDRSNKAASLPEKMGENNLASGGGSAGPRATGSGKGGHEPKTLGEKDRLK</sequence>
<dbReference type="Proteomes" id="UP000053095">
    <property type="component" value="Unassembled WGS sequence"/>
</dbReference>
<organism evidence="2 3">
    <name type="scientific">Talaromyces pinophilus</name>
    <name type="common">Penicillium pinophilum</name>
    <dbReference type="NCBI Taxonomy" id="128442"/>
    <lineage>
        <taxon>Eukaryota</taxon>
        <taxon>Fungi</taxon>
        <taxon>Dikarya</taxon>
        <taxon>Ascomycota</taxon>
        <taxon>Pezizomycotina</taxon>
        <taxon>Eurotiomycetes</taxon>
        <taxon>Eurotiomycetidae</taxon>
        <taxon>Eurotiales</taxon>
        <taxon>Trichocomaceae</taxon>
        <taxon>Talaromyces</taxon>
        <taxon>Talaromyces sect. Talaromyces</taxon>
    </lineage>
</organism>
<evidence type="ECO:0000313" key="2">
    <source>
        <dbReference type="EMBL" id="GAM36379.1"/>
    </source>
</evidence>
<feature type="compositionally biased region" description="Polar residues" evidence="1">
    <location>
        <begin position="41"/>
        <end position="52"/>
    </location>
</feature>
<feature type="compositionally biased region" description="Basic and acidic residues" evidence="1">
    <location>
        <begin position="94"/>
        <end position="108"/>
    </location>
</feature>
<dbReference type="EMBL" id="DF933814">
    <property type="protein sequence ID" value="GAM36379.1"/>
    <property type="molecule type" value="Genomic_DNA"/>
</dbReference>